<gene>
    <name evidence="1" type="ORF">DSM106972_033230</name>
</gene>
<protein>
    <submittedName>
        <fullName evidence="1">Uncharacterized protein</fullName>
    </submittedName>
</protein>
<reference evidence="1" key="1">
    <citation type="submission" date="2018-12" db="EMBL/GenBank/DDBJ databases">
        <authorList>
            <person name="Will S."/>
            <person name="Neumann-Schaal M."/>
            <person name="Henke P."/>
        </authorList>
    </citation>
    <scope>NUCLEOTIDE SEQUENCE</scope>
    <source>
        <strain evidence="1">PCC 7102</strain>
    </source>
</reference>
<accession>A0A433VJ45</accession>
<organism evidence="1 2">
    <name type="scientific">Dulcicalothrix desertica PCC 7102</name>
    <dbReference type="NCBI Taxonomy" id="232991"/>
    <lineage>
        <taxon>Bacteria</taxon>
        <taxon>Bacillati</taxon>
        <taxon>Cyanobacteriota</taxon>
        <taxon>Cyanophyceae</taxon>
        <taxon>Nostocales</taxon>
        <taxon>Calotrichaceae</taxon>
        <taxon>Dulcicalothrix</taxon>
    </lineage>
</organism>
<dbReference type="RefSeq" id="WP_127081787.1">
    <property type="nucleotide sequence ID" value="NZ_RSCL01000007.1"/>
</dbReference>
<evidence type="ECO:0000313" key="2">
    <source>
        <dbReference type="Proteomes" id="UP000271624"/>
    </source>
</evidence>
<sequence length="62" mass="7109">MPSITYNRTDSKQPQNINIKGYVVHPGLHILSHQQMKLLREQILLDDKLESLVNQGIIKLMG</sequence>
<evidence type="ECO:0000313" key="1">
    <source>
        <dbReference type="EMBL" id="RUT06117.1"/>
    </source>
</evidence>
<dbReference type="OrthoDB" id="488987at2"/>
<dbReference type="Proteomes" id="UP000271624">
    <property type="component" value="Unassembled WGS sequence"/>
</dbReference>
<dbReference type="AlphaFoldDB" id="A0A433VJ45"/>
<proteinExistence type="predicted"/>
<name>A0A433VJ45_9CYAN</name>
<reference evidence="1" key="2">
    <citation type="journal article" date="2019" name="Genome Biol. Evol.">
        <title>Day and night: Metabolic profiles and evolutionary relationships of six axenic non-marine cyanobacteria.</title>
        <authorList>
            <person name="Will S.E."/>
            <person name="Henke P."/>
            <person name="Boedeker C."/>
            <person name="Huang S."/>
            <person name="Brinkmann H."/>
            <person name="Rohde M."/>
            <person name="Jarek M."/>
            <person name="Friedl T."/>
            <person name="Seufert S."/>
            <person name="Schumacher M."/>
            <person name="Overmann J."/>
            <person name="Neumann-Schaal M."/>
            <person name="Petersen J."/>
        </authorList>
    </citation>
    <scope>NUCLEOTIDE SEQUENCE [LARGE SCALE GENOMIC DNA]</scope>
    <source>
        <strain evidence="1">PCC 7102</strain>
    </source>
</reference>
<keyword evidence="2" id="KW-1185">Reference proteome</keyword>
<dbReference type="EMBL" id="RSCL01000007">
    <property type="protein sequence ID" value="RUT06117.1"/>
    <property type="molecule type" value="Genomic_DNA"/>
</dbReference>
<comment type="caution">
    <text evidence="1">The sequence shown here is derived from an EMBL/GenBank/DDBJ whole genome shotgun (WGS) entry which is preliminary data.</text>
</comment>